<dbReference type="Gene3D" id="3.30.40.10">
    <property type="entry name" value="Zinc/RING finger domain, C3HC4 (zinc finger)"/>
    <property type="match status" value="1"/>
</dbReference>
<evidence type="ECO:0000313" key="17">
    <source>
        <dbReference type="EMBL" id="JAT41030.1"/>
    </source>
</evidence>
<feature type="region of interest" description="Disordered" evidence="15">
    <location>
        <begin position="144"/>
        <end position="170"/>
    </location>
</feature>
<dbReference type="InterPro" id="IPR028651">
    <property type="entry name" value="ING_fam"/>
</dbReference>
<keyword evidence="5 13" id="KW-0863">Zinc-finger</keyword>
<feature type="site" description="Histone H3K4me3 binding" evidence="11">
    <location>
        <position position="214"/>
    </location>
</feature>
<evidence type="ECO:0000256" key="3">
    <source>
        <dbReference type="ARBA" id="ARBA00022604"/>
    </source>
</evidence>
<dbReference type="GO" id="GO:0008270">
    <property type="term" value="F:zinc ion binding"/>
    <property type="evidence" value="ECO:0007669"/>
    <property type="project" value="UniProtKB-KW"/>
</dbReference>
<feature type="binding site" evidence="12">
    <location>
        <position position="219"/>
    </location>
    <ligand>
        <name>Zn(2+)</name>
        <dbReference type="ChEBI" id="CHEBI:29105"/>
        <label>1</label>
    </ligand>
</feature>
<dbReference type="Gene3D" id="6.10.140.1740">
    <property type="match status" value="1"/>
</dbReference>
<dbReference type="FunFam" id="3.30.40.10:FF:000021">
    <property type="entry name" value="Inhibitor of growth 2b"/>
    <property type="match status" value="1"/>
</dbReference>
<dbReference type="InterPro" id="IPR019786">
    <property type="entry name" value="Zinc_finger_PHD-type_CS"/>
</dbReference>
<dbReference type="PROSITE" id="PS01359">
    <property type="entry name" value="ZF_PHD_1"/>
    <property type="match status" value="1"/>
</dbReference>
<feature type="site" description="Histone H3K4me3 binding" evidence="11">
    <location>
        <position position="202"/>
    </location>
</feature>
<dbReference type="GO" id="GO:0006325">
    <property type="term" value="P:chromatin organization"/>
    <property type="evidence" value="ECO:0007669"/>
    <property type="project" value="UniProtKB-KW"/>
</dbReference>
<comment type="domain">
    <text evidence="14">The PHD-type zinc finger mediates the binding to H3K4me3.</text>
</comment>
<evidence type="ECO:0000256" key="13">
    <source>
        <dbReference type="PROSITE-ProRule" id="PRU00146"/>
    </source>
</evidence>
<dbReference type="GO" id="GO:0005634">
    <property type="term" value="C:nucleus"/>
    <property type="evidence" value="ECO:0007669"/>
    <property type="project" value="UniProtKB-SubCell"/>
</dbReference>
<keyword evidence="10 14" id="KW-0539">Nucleus</keyword>
<comment type="similarity">
    <text evidence="2 14">Belongs to the ING family.</text>
</comment>
<dbReference type="PANTHER" id="PTHR10333">
    <property type="entry name" value="INHIBITOR OF GROWTH PROTEIN"/>
    <property type="match status" value="1"/>
</dbReference>
<evidence type="ECO:0000256" key="4">
    <source>
        <dbReference type="ARBA" id="ARBA00022723"/>
    </source>
</evidence>
<keyword evidence="7 14" id="KW-0156">Chromatin regulator</keyword>
<dbReference type="AlphaFoldDB" id="A0A1D1XF55"/>
<feature type="binding site" evidence="12">
    <location>
        <position position="232"/>
    </location>
    <ligand>
        <name>Zn(2+)</name>
        <dbReference type="ChEBI" id="CHEBI:29105"/>
        <label>2</label>
    </ligand>
</feature>
<protein>
    <recommendedName>
        <fullName evidence="14">PHD finger protein ING</fullName>
    </recommendedName>
</protein>
<feature type="compositionally biased region" description="Low complexity" evidence="15">
    <location>
        <begin position="146"/>
        <end position="162"/>
    </location>
</feature>
<feature type="binding site" evidence="12">
    <location>
        <position position="205"/>
    </location>
    <ligand>
        <name>Zn(2+)</name>
        <dbReference type="ChEBI" id="CHEBI:29105"/>
        <label>2</label>
    </ligand>
</feature>
<feature type="site" description="Histone H3K4me3 binding" evidence="11">
    <location>
        <position position="206"/>
    </location>
</feature>
<keyword evidence="3" id="KW-0341">Growth regulation</keyword>
<proteinExistence type="inferred from homology"/>
<keyword evidence="4 12" id="KW-0479">Metal-binding</keyword>
<evidence type="ECO:0000256" key="14">
    <source>
        <dbReference type="RuleBase" id="RU361213"/>
    </source>
</evidence>
<feature type="domain" description="PHD-type" evidence="16">
    <location>
        <begin position="189"/>
        <end position="238"/>
    </location>
</feature>
<dbReference type="Pfam" id="PF12998">
    <property type="entry name" value="ING"/>
    <property type="match status" value="1"/>
</dbReference>
<dbReference type="InterPro" id="IPR001965">
    <property type="entry name" value="Znf_PHD"/>
</dbReference>
<name>A0A1D1XF55_9ARAE</name>
<evidence type="ECO:0000256" key="10">
    <source>
        <dbReference type="ARBA" id="ARBA00023242"/>
    </source>
</evidence>
<sequence>MPESMEQGPAEGSPRSSSQPIYGLLNSQLEADLESLPSMLRHSYATMRDLDQSLRALQWQNEKRCEQEIEEIKRGVEAGNIKLDTSLIRFSDEALDEQKHCIRIADEKVALASQAYEMVDTQIQQLDHYMRKLEERRLEREIEATGASADGGLRSGRGSASSKPGRKKTRVVLEPPSIDLEIPIDPNEPTYCFCNQVSYGQMVACDNPDCKIEWFHFGCVGLKEQPKGKWYCPNCVGLKRRKGK</sequence>
<dbReference type="InterPro" id="IPR013083">
    <property type="entry name" value="Znf_RING/FYVE/PHD"/>
</dbReference>
<dbReference type="InterPro" id="IPR019787">
    <property type="entry name" value="Znf_PHD-finger"/>
</dbReference>
<feature type="binding site" evidence="12">
    <location>
        <position position="216"/>
    </location>
    <ligand>
        <name>Zn(2+)</name>
        <dbReference type="ChEBI" id="CHEBI:29105"/>
        <label>1</label>
    </ligand>
</feature>
<comment type="subunit">
    <text evidence="14">Component of an histone acetyltransferase complex. Interacts with H3K4me3 and to a lesser extent with H3K4me2.</text>
</comment>
<evidence type="ECO:0000259" key="16">
    <source>
        <dbReference type="PROSITE" id="PS50016"/>
    </source>
</evidence>
<accession>A0A1D1XF55</accession>
<dbReference type="SMART" id="SM01408">
    <property type="entry name" value="ING"/>
    <property type="match status" value="1"/>
</dbReference>
<evidence type="ECO:0000256" key="1">
    <source>
        <dbReference type="ARBA" id="ARBA00004123"/>
    </source>
</evidence>
<evidence type="ECO:0000256" key="6">
    <source>
        <dbReference type="ARBA" id="ARBA00022833"/>
    </source>
</evidence>
<evidence type="ECO:0000256" key="9">
    <source>
        <dbReference type="ARBA" id="ARBA00023163"/>
    </source>
</evidence>
<comment type="function">
    <text evidence="14">Component of an histone acetyltransferase complex.</text>
</comment>
<dbReference type="CDD" id="cd17015">
    <property type="entry name" value="ING_plant"/>
    <property type="match status" value="1"/>
</dbReference>
<reference evidence="17" key="1">
    <citation type="submission" date="2015-07" db="EMBL/GenBank/DDBJ databases">
        <title>Transcriptome Assembly of Anthurium amnicola.</title>
        <authorList>
            <person name="Suzuki J."/>
        </authorList>
    </citation>
    <scope>NUCLEOTIDE SEQUENCE</scope>
</reference>
<evidence type="ECO:0000256" key="5">
    <source>
        <dbReference type="ARBA" id="ARBA00022771"/>
    </source>
</evidence>
<dbReference type="CDD" id="cd15587">
    <property type="entry name" value="PHD_Yng1p_like"/>
    <property type="match status" value="1"/>
</dbReference>
<dbReference type="SUPFAM" id="SSF57903">
    <property type="entry name" value="FYVE/PHD zinc finger"/>
    <property type="match status" value="1"/>
</dbReference>
<keyword evidence="8" id="KW-0805">Transcription regulation</keyword>
<dbReference type="PANTHER" id="PTHR10333:SF103">
    <property type="entry name" value="INHIBITOR OF GROWTH PROTEIN 3"/>
    <property type="match status" value="1"/>
</dbReference>
<feature type="binding site" evidence="12">
    <location>
        <position position="192"/>
    </location>
    <ligand>
        <name>Zn(2+)</name>
        <dbReference type="ChEBI" id="CHEBI:29105"/>
        <label>1</label>
    </ligand>
</feature>
<evidence type="ECO:0000256" key="2">
    <source>
        <dbReference type="ARBA" id="ARBA00010210"/>
    </source>
</evidence>
<keyword evidence="9" id="KW-0804">Transcription</keyword>
<feature type="region of interest" description="Disordered" evidence="15">
    <location>
        <begin position="1"/>
        <end position="21"/>
    </location>
</feature>
<evidence type="ECO:0000256" key="8">
    <source>
        <dbReference type="ARBA" id="ARBA00023015"/>
    </source>
</evidence>
<evidence type="ECO:0000256" key="15">
    <source>
        <dbReference type="SAM" id="MobiDB-lite"/>
    </source>
</evidence>
<keyword evidence="6 12" id="KW-0862">Zinc</keyword>
<dbReference type="EMBL" id="GDJX01026906">
    <property type="protein sequence ID" value="JAT41030.1"/>
    <property type="molecule type" value="Transcribed_RNA"/>
</dbReference>
<dbReference type="SMART" id="SM00249">
    <property type="entry name" value="PHD"/>
    <property type="match status" value="1"/>
</dbReference>
<comment type="subcellular location">
    <subcellularLocation>
        <location evidence="1 14">Nucleus</location>
    </subcellularLocation>
</comment>
<dbReference type="InterPro" id="IPR024610">
    <property type="entry name" value="ING_N_histone-binding"/>
</dbReference>
<dbReference type="PROSITE" id="PS50016">
    <property type="entry name" value="ZF_PHD_2"/>
    <property type="match status" value="1"/>
</dbReference>
<dbReference type="InterPro" id="IPR011011">
    <property type="entry name" value="Znf_FYVE_PHD"/>
</dbReference>
<feature type="binding site" evidence="12">
    <location>
        <position position="194"/>
    </location>
    <ligand>
        <name>Zn(2+)</name>
        <dbReference type="ChEBI" id="CHEBI:29105"/>
        <label>1</label>
    </ligand>
</feature>
<evidence type="ECO:0000256" key="11">
    <source>
        <dbReference type="PIRSR" id="PIRSR628651-50"/>
    </source>
</evidence>
<feature type="binding site" evidence="12">
    <location>
        <position position="235"/>
    </location>
    <ligand>
        <name>Zn(2+)</name>
        <dbReference type="ChEBI" id="CHEBI:29105"/>
        <label>2</label>
    </ligand>
</feature>
<feature type="site" description="Histone H3K4me3 binding" evidence="11">
    <location>
        <position position="191"/>
    </location>
</feature>
<evidence type="ECO:0000256" key="7">
    <source>
        <dbReference type="ARBA" id="ARBA00022853"/>
    </source>
</evidence>
<gene>
    <name evidence="17" type="primary">ING1_0</name>
    <name evidence="17" type="ORF">g.59687</name>
</gene>
<evidence type="ECO:0000256" key="12">
    <source>
        <dbReference type="PIRSR" id="PIRSR628651-51"/>
    </source>
</evidence>
<organism evidence="17">
    <name type="scientific">Anthurium amnicola</name>
    <dbReference type="NCBI Taxonomy" id="1678845"/>
    <lineage>
        <taxon>Eukaryota</taxon>
        <taxon>Viridiplantae</taxon>
        <taxon>Streptophyta</taxon>
        <taxon>Embryophyta</taxon>
        <taxon>Tracheophyta</taxon>
        <taxon>Spermatophyta</taxon>
        <taxon>Magnoliopsida</taxon>
        <taxon>Liliopsida</taxon>
        <taxon>Araceae</taxon>
        <taxon>Pothoideae</taxon>
        <taxon>Potheae</taxon>
        <taxon>Anthurium</taxon>
    </lineage>
</organism>
<feature type="binding site" evidence="12">
    <location>
        <position position="210"/>
    </location>
    <ligand>
        <name>Zn(2+)</name>
        <dbReference type="ChEBI" id="CHEBI:29105"/>
        <label>2</label>
    </ligand>
</feature>